<evidence type="ECO:0000256" key="6">
    <source>
        <dbReference type="ARBA" id="ARBA00022692"/>
    </source>
</evidence>
<keyword evidence="6 9" id="KW-0812">Transmembrane</keyword>
<dbReference type="InterPro" id="IPR017475">
    <property type="entry name" value="EPS_sugar_tfrase"/>
</dbReference>
<keyword evidence="4" id="KW-1003">Cell membrane</keyword>
<evidence type="ECO:0000256" key="8">
    <source>
        <dbReference type="ARBA" id="ARBA00023136"/>
    </source>
</evidence>
<dbReference type="Proteomes" id="UP000707138">
    <property type="component" value="Unassembled WGS sequence"/>
</dbReference>
<dbReference type="EMBL" id="JACJLA010000002">
    <property type="protein sequence ID" value="MBM6911954.1"/>
    <property type="molecule type" value="Genomic_DNA"/>
</dbReference>
<dbReference type="InterPro" id="IPR017472">
    <property type="entry name" value="Undecaprenyl-P_galact_Ptfrase"/>
</dbReference>
<organism evidence="11 12">
    <name type="scientific">Veillonella magna</name>
    <dbReference type="NCBI Taxonomy" id="464322"/>
    <lineage>
        <taxon>Bacteria</taxon>
        <taxon>Bacillati</taxon>
        <taxon>Bacillota</taxon>
        <taxon>Negativicutes</taxon>
        <taxon>Veillonellales</taxon>
        <taxon>Veillonellaceae</taxon>
        <taxon>Veillonella</taxon>
    </lineage>
</organism>
<dbReference type="Pfam" id="PF13727">
    <property type="entry name" value="CoA_binding_3"/>
    <property type="match status" value="1"/>
</dbReference>
<evidence type="ECO:0000256" key="3">
    <source>
        <dbReference type="ARBA" id="ARBA00006464"/>
    </source>
</evidence>
<proteinExistence type="inferred from homology"/>
<dbReference type="Gene3D" id="3.40.50.720">
    <property type="entry name" value="NAD(P)-binding Rossmann-like Domain"/>
    <property type="match status" value="1"/>
</dbReference>
<feature type="transmembrane region" description="Helical" evidence="9">
    <location>
        <begin position="282"/>
        <end position="308"/>
    </location>
</feature>
<keyword evidence="8 9" id="KW-0472">Membrane</keyword>
<keyword evidence="5" id="KW-0808">Transferase</keyword>
<name>A0ABS2GCU4_9FIRM</name>
<feature type="transmembrane region" description="Helical" evidence="9">
    <location>
        <begin position="86"/>
        <end position="108"/>
    </location>
</feature>
<dbReference type="PANTHER" id="PTHR30576:SF4">
    <property type="entry name" value="UNDECAPRENYL-PHOSPHATE GALACTOSE PHOSPHOTRANSFERASE"/>
    <property type="match status" value="1"/>
</dbReference>
<feature type="transmembrane region" description="Helical" evidence="9">
    <location>
        <begin position="54"/>
        <end position="74"/>
    </location>
</feature>
<dbReference type="NCBIfam" id="TIGR03025">
    <property type="entry name" value="EPS_sugtrans"/>
    <property type="match status" value="1"/>
</dbReference>
<evidence type="ECO:0000256" key="2">
    <source>
        <dbReference type="ARBA" id="ARBA00004236"/>
    </source>
</evidence>
<dbReference type="RefSeq" id="WP_205087390.1">
    <property type="nucleotide sequence ID" value="NZ_JACJLA010000002.1"/>
</dbReference>
<evidence type="ECO:0000259" key="10">
    <source>
        <dbReference type="Pfam" id="PF02397"/>
    </source>
</evidence>
<keyword evidence="7 9" id="KW-1133">Transmembrane helix</keyword>
<reference evidence="11 12" key="1">
    <citation type="journal article" date="2021" name="Sci. Rep.">
        <title>The distribution of antibiotic resistance genes in chicken gut microbiota commensals.</title>
        <authorList>
            <person name="Juricova H."/>
            <person name="Matiasovicova J."/>
            <person name="Kubasova T."/>
            <person name="Cejkova D."/>
            <person name="Rychlik I."/>
        </authorList>
    </citation>
    <scope>NUCLEOTIDE SEQUENCE [LARGE SCALE GENOMIC DNA]</scope>
    <source>
        <strain evidence="11 12">An537</strain>
    </source>
</reference>
<protein>
    <submittedName>
        <fullName evidence="11">Undecaprenyl-phosphate galactose phosphotransferase WbaP</fullName>
    </submittedName>
</protein>
<evidence type="ECO:0000256" key="1">
    <source>
        <dbReference type="ARBA" id="ARBA00004141"/>
    </source>
</evidence>
<evidence type="ECO:0000256" key="5">
    <source>
        <dbReference type="ARBA" id="ARBA00022679"/>
    </source>
</evidence>
<comment type="subcellular location">
    <subcellularLocation>
        <location evidence="2">Cell membrane</location>
    </subcellularLocation>
    <subcellularLocation>
        <location evidence="1">Membrane</location>
        <topology evidence="1">Multi-pass membrane protein</topology>
    </subcellularLocation>
</comment>
<evidence type="ECO:0000313" key="11">
    <source>
        <dbReference type="EMBL" id="MBM6911954.1"/>
    </source>
</evidence>
<sequence length="477" mass="54586">MKIGVFDKYSTLLLPIILAIADYCTIALAVLLAYTLRKNGIPMSVHPQFEIKDIYIFFIVPTFFLLVLFLCNTYRLNLPYWDKVRNIFKSVVYGGAAVIFLMYFTYVAGGVSRLFIGISLVFILFGILIVRYIVERILITIGLFQIPVIIIGAGKTAELLLQSFERNPIMRYHIVGFIDDKPVCPHLTKRYPLLGTFADMDAVIEKTNVQHVIICAPGLAPNKLVSLVTKLELLVKNVSFVPELIGIPAANISVQGLMEESMVLVKVQNNLARRYYRVMKRIFDLVVTLLSLVIFLPVGLIIAALIYITDPGPVLFAHRRVGQHGKEFPCYKFRSMIVNSQEYLEKYLAENPEAREEWERDFKLKDDPRITKIGHFLRKTSLDELPQLINVLKGEMSLVGPRPIVQAEVEKYGEYIQDFYLVPPGITGVWQVSGRSDTTYEERVQMDSWYVHNWSVWIDIVYLIRTVMVVLERKGAY</sequence>
<comment type="caution">
    <text evidence="11">The sequence shown here is derived from an EMBL/GenBank/DDBJ whole genome shotgun (WGS) entry which is preliminary data.</text>
</comment>
<feature type="transmembrane region" description="Helical" evidence="9">
    <location>
        <begin position="12"/>
        <end position="34"/>
    </location>
</feature>
<evidence type="ECO:0000256" key="4">
    <source>
        <dbReference type="ARBA" id="ARBA00022475"/>
    </source>
</evidence>
<evidence type="ECO:0000256" key="9">
    <source>
        <dbReference type="SAM" id="Phobius"/>
    </source>
</evidence>
<accession>A0ABS2GCU4</accession>
<dbReference type="InterPro" id="IPR036291">
    <property type="entry name" value="NAD(P)-bd_dom_sf"/>
</dbReference>
<evidence type="ECO:0000256" key="7">
    <source>
        <dbReference type="ARBA" id="ARBA00022989"/>
    </source>
</evidence>
<dbReference type="NCBIfam" id="TIGR03022">
    <property type="entry name" value="WbaP_sugtrans"/>
    <property type="match status" value="1"/>
</dbReference>
<dbReference type="Pfam" id="PF02397">
    <property type="entry name" value="Bac_transf"/>
    <property type="match status" value="1"/>
</dbReference>
<dbReference type="SUPFAM" id="SSF51735">
    <property type="entry name" value="NAD(P)-binding Rossmann-fold domains"/>
    <property type="match status" value="1"/>
</dbReference>
<dbReference type="InterPro" id="IPR003362">
    <property type="entry name" value="Bact_transf"/>
</dbReference>
<gene>
    <name evidence="11" type="primary">wbaP</name>
    <name evidence="11" type="ORF">H6A01_01250</name>
</gene>
<feature type="domain" description="Bacterial sugar transferase" evidence="10">
    <location>
        <begin position="280"/>
        <end position="471"/>
    </location>
</feature>
<comment type="similarity">
    <text evidence="3">Belongs to the bacterial sugar transferase family.</text>
</comment>
<keyword evidence="12" id="KW-1185">Reference proteome</keyword>
<dbReference type="PANTHER" id="PTHR30576">
    <property type="entry name" value="COLANIC BIOSYNTHESIS UDP-GLUCOSE LIPID CARRIER TRANSFERASE"/>
    <property type="match status" value="1"/>
</dbReference>
<evidence type="ECO:0000313" key="12">
    <source>
        <dbReference type="Proteomes" id="UP000707138"/>
    </source>
</evidence>
<feature type="transmembrane region" description="Helical" evidence="9">
    <location>
        <begin position="114"/>
        <end position="134"/>
    </location>
</feature>